<protein>
    <submittedName>
        <fullName evidence="2">Uncharacterized protein</fullName>
    </submittedName>
</protein>
<keyword evidence="1" id="KW-0812">Transmembrane</keyword>
<reference evidence="2" key="1">
    <citation type="submission" date="2020-03" db="EMBL/GenBank/DDBJ databases">
        <title>The deep terrestrial virosphere.</title>
        <authorList>
            <person name="Holmfeldt K."/>
            <person name="Nilsson E."/>
            <person name="Simone D."/>
            <person name="Lopez-Fernandez M."/>
            <person name="Wu X."/>
            <person name="de Brujin I."/>
            <person name="Lundin D."/>
            <person name="Andersson A."/>
            <person name="Bertilsson S."/>
            <person name="Dopson M."/>
        </authorList>
    </citation>
    <scope>NUCLEOTIDE SEQUENCE</scope>
    <source>
        <strain evidence="2">MM415B00849</strain>
    </source>
</reference>
<evidence type="ECO:0000256" key="1">
    <source>
        <dbReference type="SAM" id="Phobius"/>
    </source>
</evidence>
<keyword evidence="1" id="KW-1133">Transmembrane helix</keyword>
<dbReference type="EMBL" id="MT141458">
    <property type="protein sequence ID" value="QJA61966.1"/>
    <property type="molecule type" value="Genomic_DNA"/>
</dbReference>
<gene>
    <name evidence="2" type="ORF">MM415B00849_0023</name>
</gene>
<sequence>MKNWWQSKTLILNILAVIVALVQALQGQPWFNVELQVAILAILNALVRLITNTAIAGTPSSKT</sequence>
<evidence type="ECO:0000313" key="2">
    <source>
        <dbReference type="EMBL" id="QJA61966.1"/>
    </source>
</evidence>
<feature type="transmembrane region" description="Helical" evidence="1">
    <location>
        <begin position="37"/>
        <end position="57"/>
    </location>
</feature>
<dbReference type="AlphaFoldDB" id="A0A6M3IWH5"/>
<proteinExistence type="predicted"/>
<organism evidence="2">
    <name type="scientific">viral metagenome</name>
    <dbReference type="NCBI Taxonomy" id="1070528"/>
    <lineage>
        <taxon>unclassified sequences</taxon>
        <taxon>metagenomes</taxon>
        <taxon>organismal metagenomes</taxon>
    </lineage>
</organism>
<accession>A0A6M3IWH5</accession>
<keyword evidence="1" id="KW-0472">Membrane</keyword>
<name>A0A6M3IWH5_9ZZZZ</name>